<sequence>MESHDFSHIDNVLADVDRYLMENSTISDPQLKENPPTTKNPAQNLSPVSKAHSDINSMLKRFNVDQTEVPRQPRINFNFDTNQSSSIESSSFNYELEAGPKGSPSYKFMNTNNNSFNQNTSFTNSSNLSQKYTTTQPNTTGYDNYLYKSQNRKQTISRGRGKIQTAEEIEIEMLQAENASLLQELQQYQTQLIKVQNRNSELLQMIENNECELYEIKNRK</sequence>
<dbReference type="RefSeq" id="XP_001319611.1">
    <property type="nucleotide sequence ID" value="XM_001319576.1"/>
</dbReference>
<feature type="region of interest" description="Disordered" evidence="2">
    <location>
        <begin position="26"/>
        <end position="50"/>
    </location>
</feature>
<gene>
    <name evidence="3" type="ORF">TVAG_204960</name>
</gene>
<dbReference type="VEuPathDB" id="TrichDB:TVAGG3_0661730"/>
<dbReference type="AlphaFoldDB" id="A2EIZ8"/>
<name>A2EIZ8_TRIV3</name>
<dbReference type="VEuPathDB" id="TrichDB:TVAG_204960"/>
<keyword evidence="1" id="KW-0175">Coiled coil</keyword>
<evidence type="ECO:0000256" key="2">
    <source>
        <dbReference type="SAM" id="MobiDB-lite"/>
    </source>
</evidence>
<accession>A2EIZ8</accession>
<feature type="coiled-coil region" evidence="1">
    <location>
        <begin position="164"/>
        <end position="205"/>
    </location>
</feature>
<dbReference type="KEGG" id="tva:4765279"/>
<dbReference type="SMR" id="A2EIZ8"/>
<dbReference type="EMBL" id="DS113401">
    <property type="protein sequence ID" value="EAY07388.1"/>
    <property type="molecule type" value="Genomic_DNA"/>
</dbReference>
<reference evidence="3" key="1">
    <citation type="submission" date="2006-10" db="EMBL/GenBank/DDBJ databases">
        <authorList>
            <person name="Amadeo P."/>
            <person name="Zhao Q."/>
            <person name="Wortman J."/>
            <person name="Fraser-Liggett C."/>
            <person name="Carlton J."/>
        </authorList>
    </citation>
    <scope>NUCLEOTIDE SEQUENCE</scope>
    <source>
        <strain evidence="3">G3</strain>
    </source>
</reference>
<reference evidence="3" key="2">
    <citation type="journal article" date="2007" name="Science">
        <title>Draft genome sequence of the sexually transmitted pathogen Trichomonas vaginalis.</title>
        <authorList>
            <person name="Carlton J.M."/>
            <person name="Hirt R.P."/>
            <person name="Silva J.C."/>
            <person name="Delcher A.L."/>
            <person name="Schatz M."/>
            <person name="Zhao Q."/>
            <person name="Wortman J.R."/>
            <person name="Bidwell S.L."/>
            <person name="Alsmark U.C.M."/>
            <person name="Besteiro S."/>
            <person name="Sicheritz-Ponten T."/>
            <person name="Noel C.J."/>
            <person name="Dacks J.B."/>
            <person name="Foster P.G."/>
            <person name="Simillion C."/>
            <person name="Van de Peer Y."/>
            <person name="Miranda-Saavedra D."/>
            <person name="Barton G.J."/>
            <person name="Westrop G.D."/>
            <person name="Mueller S."/>
            <person name="Dessi D."/>
            <person name="Fiori P.L."/>
            <person name="Ren Q."/>
            <person name="Paulsen I."/>
            <person name="Zhang H."/>
            <person name="Bastida-Corcuera F.D."/>
            <person name="Simoes-Barbosa A."/>
            <person name="Brown M.T."/>
            <person name="Hayes R.D."/>
            <person name="Mukherjee M."/>
            <person name="Okumura C.Y."/>
            <person name="Schneider R."/>
            <person name="Smith A.J."/>
            <person name="Vanacova S."/>
            <person name="Villalvazo M."/>
            <person name="Haas B.J."/>
            <person name="Pertea M."/>
            <person name="Feldblyum T.V."/>
            <person name="Utterback T.R."/>
            <person name="Shu C.L."/>
            <person name="Osoegawa K."/>
            <person name="de Jong P.J."/>
            <person name="Hrdy I."/>
            <person name="Horvathova L."/>
            <person name="Zubacova Z."/>
            <person name="Dolezal P."/>
            <person name="Malik S.B."/>
            <person name="Logsdon J.M. Jr."/>
            <person name="Henze K."/>
            <person name="Gupta A."/>
            <person name="Wang C.C."/>
            <person name="Dunne R.L."/>
            <person name="Upcroft J.A."/>
            <person name="Upcroft P."/>
            <person name="White O."/>
            <person name="Salzberg S.L."/>
            <person name="Tang P."/>
            <person name="Chiu C.-H."/>
            <person name="Lee Y.-S."/>
            <person name="Embley T.M."/>
            <person name="Coombs G.H."/>
            <person name="Mottram J.C."/>
            <person name="Tachezy J."/>
            <person name="Fraser-Liggett C.M."/>
            <person name="Johnson P.J."/>
        </authorList>
    </citation>
    <scope>NUCLEOTIDE SEQUENCE [LARGE SCALE GENOMIC DNA]</scope>
    <source>
        <strain evidence="3">G3</strain>
    </source>
</reference>
<dbReference type="Proteomes" id="UP000001542">
    <property type="component" value="Unassembled WGS sequence"/>
</dbReference>
<feature type="compositionally biased region" description="Polar residues" evidence="2">
    <location>
        <begin position="35"/>
        <end position="47"/>
    </location>
</feature>
<organism evidence="3 4">
    <name type="scientific">Trichomonas vaginalis (strain ATCC PRA-98 / G3)</name>
    <dbReference type="NCBI Taxonomy" id="412133"/>
    <lineage>
        <taxon>Eukaryota</taxon>
        <taxon>Metamonada</taxon>
        <taxon>Parabasalia</taxon>
        <taxon>Trichomonadida</taxon>
        <taxon>Trichomonadidae</taxon>
        <taxon>Trichomonas</taxon>
    </lineage>
</organism>
<proteinExistence type="predicted"/>
<evidence type="ECO:0000256" key="1">
    <source>
        <dbReference type="SAM" id="Coils"/>
    </source>
</evidence>
<dbReference type="InParanoid" id="A2EIZ8"/>
<protein>
    <submittedName>
        <fullName evidence="3">Uncharacterized protein</fullName>
    </submittedName>
</protein>
<evidence type="ECO:0000313" key="4">
    <source>
        <dbReference type="Proteomes" id="UP000001542"/>
    </source>
</evidence>
<evidence type="ECO:0000313" key="3">
    <source>
        <dbReference type="EMBL" id="EAY07388.1"/>
    </source>
</evidence>
<keyword evidence="4" id="KW-1185">Reference proteome</keyword>